<sequence length="130" mass="14233">MHSALDLRVRHARKHSAQPFLLRDFAEWPAFLAANGVPEERWNDASAIEAEGQPCIFVQRVPEPKTVQNRVHIGLLAGGGPSVPLDVQRERVAAEVARLVALGASQVGEHAGLGVHWCVKRDLEGNEFCV</sequence>
<evidence type="ECO:0000313" key="3">
    <source>
        <dbReference type="Proteomes" id="UP001500945"/>
    </source>
</evidence>
<dbReference type="Proteomes" id="UP001500945">
    <property type="component" value="Unassembled WGS sequence"/>
</dbReference>
<evidence type="ECO:0000313" key="2">
    <source>
        <dbReference type="EMBL" id="GAA4406521.1"/>
    </source>
</evidence>
<dbReference type="InterPro" id="IPR041581">
    <property type="entry name" value="Glyoxalase_6"/>
</dbReference>
<gene>
    <name evidence="2" type="ORF">GCM10023168_21510</name>
</gene>
<dbReference type="PANTHER" id="PTHR35908">
    <property type="entry name" value="HYPOTHETICAL FUSION PROTEIN"/>
    <property type="match status" value="1"/>
</dbReference>
<accession>A0ABP8KH44</accession>
<feature type="domain" description="Glyoxalase-like" evidence="1">
    <location>
        <begin position="28"/>
        <end position="130"/>
    </location>
</feature>
<name>A0ABP8KH44_9MICO</name>
<proteinExistence type="predicted"/>
<keyword evidence="3" id="KW-1185">Reference proteome</keyword>
<organism evidence="2 3">
    <name type="scientific">Fodinibacter luteus</name>
    <dbReference type="NCBI Taxonomy" id="552064"/>
    <lineage>
        <taxon>Bacteria</taxon>
        <taxon>Bacillati</taxon>
        <taxon>Actinomycetota</taxon>
        <taxon>Actinomycetes</taxon>
        <taxon>Micrococcales</taxon>
        <taxon>Intrasporangiaceae</taxon>
        <taxon>Fodinibacter (ex Wang et al. 2009)</taxon>
    </lineage>
</organism>
<dbReference type="InterPro" id="IPR029068">
    <property type="entry name" value="Glyas_Bleomycin-R_OHBP_Dase"/>
</dbReference>
<protein>
    <submittedName>
        <fullName evidence="2">VOC family protein</fullName>
    </submittedName>
</protein>
<comment type="caution">
    <text evidence="2">The sequence shown here is derived from an EMBL/GenBank/DDBJ whole genome shotgun (WGS) entry which is preliminary data.</text>
</comment>
<dbReference type="Gene3D" id="3.10.180.10">
    <property type="entry name" value="2,3-Dihydroxybiphenyl 1,2-Dioxygenase, domain 1"/>
    <property type="match status" value="1"/>
</dbReference>
<dbReference type="RefSeq" id="WP_345205631.1">
    <property type="nucleotide sequence ID" value="NZ_BAABGM010000013.1"/>
</dbReference>
<reference evidence="3" key="1">
    <citation type="journal article" date="2019" name="Int. J. Syst. Evol. Microbiol.">
        <title>The Global Catalogue of Microorganisms (GCM) 10K type strain sequencing project: providing services to taxonomists for standard genome sequencing and annotation.</title>
        <authorList>
            <consortium name="The Broad Institute Genomics Platform"/>
            <consortium name="The Broad Institute Genome Sequencing Center for Infectious Disease"/>
            <person name="Wu L."/>
            <person name="Ma J."/>
        </authorList>
    </citation>
    <scope>NUCLEOTIDE SEQUENCE [LARGE SCALE GENOMIC DNA]</scope>
    <source>
        <strain evidence="3">JCM 17809</strain>
    </source>
</reference>
<evidence type="ECO:0000259" key="1">
    <source>
        <dbReference type="Pfam" id="PF18029"/>
    </source>
</evidence>
<dbReference type="PANTHER" id="PTHR35908:SF1">
    <property type="entry name" value="CONSERVED PROTEIN"/>
    <property type="match status" value="1"/>
</dbReference>
<dbReference type="EMBL" id="BAABGM010000013">
    <property type="protein sequence ID" value="GAA4406521.1"/>
    <property type="molecule type" value="Genomic_DNA"/>
</dbReference>
<dbReference type="Pfam" id="PF18029">
    <property type="entry name" value="Glyoxalase_6"/>
    <property type="match status" value="1"/>
</dbReference>